<dbReference type="Pfam" id="PF22073">
    <property type="entry name" value="Cep192_D4"/>
    <property type="match status" value="1"/>
</dbReference>
<accession>A0A6V7LFD5</accession>
<dbReference type="InterPro" id="IPR054092">
    <property type="entry name" value="Cep192-like_D6"/>
</dbReference>
<dbReference type="Gene3D" id="2.60.40.10">
    <property type="entry name" value="Immunoglobulins"/>
    <property type="match status" value="2"/>
</dbReference>
<dbReference type="Pfam" id="PF22076">
    <property type="entry name" value="Cep192_D6"/>
    <property type="match status" value="1"/>
</dbReference>
<feature type="region of interest" description="Disordered" evidence="1">
    <location>
        <begin position="112"/>
        <end position="132"/>
    </location>
</feature>
<evidence type="ECO:0000259" key="4">
    <source>
        <dbReference type="Pfam" id="PF22076"/>
    </source>
</evidence>
<evidence type="ECO:0008006" key="6">
    <source>
        <dbReference type="Google" id="ProtNLM"/>
    </source>
</evidence>
<feature type="compositionally biased region" description="Polar residues" evidence="1">
    <location>
        <begin position="735"/>
        <end position="762"/>
    </location>
</feature>
<name>A0A6V7LFD5_9HYME</name>
<feature type="region of interest" description="Disordered" evidence="1">
    <location>
        <begin position="403"/>
        <end position="427"/>
    </location>
</feature>
<evidence type="ECO:0000259" key="3">
    <source>
        <dbReference type="Pfam" id="PF22074"/>
    </source>
</evidence>
<evidence type="ECO:0000256" key="1">
    <source>
        <dbReference type="SAM" id="MobiDB-lite"/>
    </source>
</evidence>
<dbReference type="AlphaFoldDB" id="A0A6V7LFD5"/>
<dbReference type="InterPro" id="IPR013783">
    <property type="entry name" value="Ig-like_fold"/>
</dbReference>
<evidence type="ECO:0000313" key="5">
    <source>
        <dbReference type="EMBL" id="CAD1575028.1"/>
    </source>
</evidence>
<feature type="compositionally biased region" description="Low complexity" evidence="1">
    <location>
        <begin position="403"/>
        <end position="413"/>
    </location>
</feature>
<gene>
    <name evidence="5" type="ORF">BBRV_LOCUS105219</name>
</gene>
<dbReference type="InterPro" id="IPR054090">
    <property type="entry name" value="Cep192_Spd-2-like_dom"/>
</dbReference>
<sequence length="1260" mass="139386">MSNSSSLGILNDISSRSIIDESDGASFNFNRFEIQRQLARELLQKLSDQGDRILLDINKENNVNSQNLTDNDTTPTLTDIISPQQTLQKDNTTLLSTSQQKDSINSVVFEPNEITGRSSEKTKSPNSSTRLIPDGFSFNSTAAELMAKFSSEEFLSGSQMNGQFEADEFSWQQNYNPLPPSAEKERLDFSCFSGIMGDVDITIDSGRKVSVGEFFSRKCEALGDLSTDKSPNRPNFGYEIKSPKRAKPVPLLNASAITDTLRTSVAKISDKFSATSCIDDTRDDDEPLISLSGIAKALDMDDNPRRLVDHLLKMKKEKQQRDSKPFENGNTTAGTYTIQSARTSIPLSGDTPHKTPGKLSLDSRILNSTQWSVPRSSVPAALFEFSNVTSTKFQEISEPELSAANGASNSTGSFKSPYQSPLKQQKPETLASPFNKDLLKDLISKQAPLSPGNHEVNKIQEEINGVKEEVPSLSESNSEGKFNNTTLKNAPERLTIGKNAEGFYQCIVGVPRDAKIEMKSDSNHWLACKVQLMQIQGDKDNIQLTLPSRPVLIEPNQIISSEIGVKVLRNTGPILAALTINCNDMTTRESFTKHHMICFMPVEANVNVIYPEGHINQLNFESADNLSIVLQNKCDTDVPLEFEIVDNNLAMFIFQIQEPKRYSSQTHESHQSKEQSSNCVTLKANGKINVEIKLNKRNSLPIDNSAKFVIYLSTDSDKSVIQNIPLVIEEVRDQSGGNSSNEEQRDASTYSRCDTPQSQQLFASLPTSPNSVSSVATSTNNYGRASPRSLTSGLTVAGDSIPVQTTHSSISWATVKVGKYEIQEFTIRNSSNNKIKLQATITDNDRSFQFLKDRESSTTIIVGLQKKESRTLSVVYNPNRTGPSAGRITFIHYENVIKNPGMLNDGGNSRPSKFISLFGYGGYARVKMNQALQIGGAQMWLSLGKVNASGTLSSCVQLENSGDLPAYAKLTLTPKAVYPAVEKSWNVEPTEIILGPKQSQSIKIQFTPRKEDIALLKGDAADMGTLVITHGDEPTRWRIRRLYRKLLETKQIDEKQSHLFAHVVNPICKIFPGEMPIEKLSNIRDAVQDLGILCRNVNRQVVTLMMDSNSDETMSILTDDGDESHMFQSLCSDTSVLSVGNEDSYMPSESFLERSLARARIVCSDEEFNVTPTSITLNPPNEATVMISSGSSTAQPFETKITNSDILTVVPAGGMIPAKRDVLIKIQCKKNINRVFNEILHIFTMNEEKVVKIRVVPKRR</sequence>
<feature type="domain" description="Cep192/Spd-2-like" evidence="2">
    <location>
        <begin position="801"/>
        <end position="922"/>
    </location>
</feature>
<dbReference type="InterPro" id="IPR054091">
    <property type="entry name" value="Cep192-like_D5"/>
</dbReference>
<feature type="compositionally biased region" description="Polar residues" evidence="1">
    <location>
        <begin position="414"/>
        <end position="423"/>
    </location>
</feature>
<protein>
    <recommendedName>
        <fullName evidence="6">Abnormal spindle-like microcephaly-associated protein ASH domain-containing protein</fullName>
    </recommendedName>
</protein>
<feature type="domain" description="Cep192-like" evidence="4">
    <location>
        <begin position="1166"/>
        <end position="1255"/>
    </location>
</feature>
<dbReference type="Pfam" id="PF22074">
    <property type="entry name" value="Cep192_D5"/>
    <property type="match status" value="1"/>
</dbReference>
<feature type="compositionally biased region" description="Low complexity" evidence="1">
    <location>
        <begin position="766"/>
        <end position="781"/>
    </location>
</feature>
<feature type="domain" description="Cep192-like" evidence="3">
    <location>
        <begin position="938"/>
        <end position="1105"/>
    </location>
</feature>
<organism evidence="5">
    <name type="scientific">Bracon brevicornis</name>
    <dbReference type="NCBI Taxonomy" id="1563983"/>
    <lineage>
        <taxon>Eukaryota</taxon>
        <taxon>Metazoa</taxon>
        <taxon>Ecdysozoa</taxon>
        <taxon>Arthropoda</taxon>
        <taxon>Hexapoda</taxon>
        <taxon>Insecta</taxon>
        <taxon>Pterygota</taxon>
        <taxon>Neoptera</taxon>
        <taxon>Endopterygota</taxon>
        <taxon>Hymenoptera</taxon>
        <taxon>Apocrita</taxon>
        <taxon>Ichneumonoidea</taxon>
        <taxon>Braconidae</taxon>
        <taxon>Braconinae</taxon>
        <taxon>Bracon</taxon>
    </lineage>
</organism>
<feature type="region of interest" description="Disordered" evidence="1">
    <location>
        <begin position="732"/>
        <end position="788"/>
    </location>
</feature>
<reference evidence="5" key="1">
    <citation type="submission" date="2020-07" db="EMBL/GenBank/DDBJ databases">
        <authorList>
            <person name="Ferguson B K."/>
        </authorList>
    </citation>
    <scope>NUCLEOTIDE SEQUENCE</scope>
    <source>
        <strain evidence="5">L06</strain>
    </source>
</reference>
<proteinExistence type="predicted"/>
<evidence type="ECO:0000259" key="2">
    <source>
        <dbReference type="Pfam" id="PF22073"/>
    </source>
</evidence>
<dbReference type="EMBL" id="CADCXW020000343">
    <property type="protein sequence ID" value="CAD1575028.1"/>
    <property type="molecule type" value="Genomic_DNA"/>
</dbReference>